<keyword evidence="10" id="KW-0234">DNA repair</keyword>
<accession>A0A1G9AVS0</accession>
<dbReference type="InterPro" id="IPR015886">
    <property type="entry name" value="H2TH_FPG"/>
</dbReference>
<evidence type="ECO:0000256" key="10">
    <source>
        <dbReference type="ARBA" id="ARBA00023204"/>
    </source>
</evidence>
<dbReference type="PROSITE" id="PS51066">
    <property type="entry name" value="ZF_FPG_2"/>
    <property type="match status" value="1"/>
</dbReference>
<dbReference type="RefSeq" id="WP_091513268.1">
    <property type="nucleotide sequence ID" value="NZ_FNFH01000003.1"/>
</dbReference>
<dbReference type="SMART" id="SM00898">
    <property type="entry name" value="Fapy_DNA_glyco"/>
    <property type="match status" value="1"/>
</dbReference>
<dbReference type="GO" id="GO:0008270">
    <property type="term" value="F:zinc ion binding"/>
    <property type="evidence" value="ECO:0007669"/>
    <property type="project" value="UniProtKB-KW"/>
</dbReference>
<protein>
    <submittedName>
        <fullName evidence="18">Formamidopyrimidine-DNA glycosylase</fullName>
    </submittedName>
</protein>
<comment type="catalytic activity">
    <reaction evidence="1">
        <text>Hydrolysis of DNA containing ring-opened 7-methylguanine residues, releasing 2,6-diamino-4-hydroxy-5-(N-methyl)formamidopyrimidine.</text>
        <dbReference type="EC" id="3.2.2.23"/>
    </reaction>
</comment>
<dbReference type="Gene3D" id="1.10.8.50">
    <property type="match status" value="1"/>
</dbReference>
<dbReference type="PROSITE" id="PS51068">
    <property type="entry name" value="FPG_CAT"/>
    <property type="match status" value="1"/>
</dbReference>
<dbReference type="PANTHER" id="PTHR22993">
    <property type="entry name" value="FORMAMIDOPYRIMIDINE-DNA GLYCOSYLASE"/>
    <property type="match status" value="1"/>
</dbReference>
<keyword evidence="6 15" id="KW-0863">Zinc-finger</keyword>
<keyword evidence="12" id="KW-0511">Multifunctional enzyme</keyword>
<dbReference type="PANTHER" id="PTHR22993:SF9">
    <property type="entry name" value="FORMAMIDOPYRIMIDINE-DNA GLYCOSYLASE"/>
    <property type="match status" value="1"/>
</dbReference>
<dbReference type="InterPro" id="IPR010663">
    <property type="entry name" value="Znf_FPG/IleRS"/>
</dbReference>
<dbReference type="InterPro" id="IPR035937">
    <property type="entry name" value="FPG_N"/>
</dbReference>
<evidence type="ECO:0000256" key="6">
    <source>
        <dbReference type="ARBA" id="ARBA00022771"/>
    </source>
</evidence>
<evidence type="ECO:0000313" key="18">
    <source>
        <dbReference type="EMBL" id="SDK30675.1"/>
    </source>
</evidence>
<evidence type="ECO:0000256" key="7">
    <source>
        <dbReference type="ARBA" id="ARBA00022801"/>
    </source>
</evidence>
<evidence type="ECO:0000259" key="16">
    <source>
        <dbReference type="PROSITE" id="PS51066"/>
    </source>
</evidence>
<dbReference type="InterPro" id="IPR015887">
    <property type="entry name" value="DNA_glyclase_Znf_dom_DNA_BS"/>
</dbReference>
<keyword evidence="13" id="KW-0326">Glycosidase</keyword>
<feature type="domain" description="Formamidopyrimidine-DNA glycosylase catalytic" evidence="17">
    <location>
        <begin position="2"/>
        <end position="115"/>
    </location>
</feature>
<keyword evidence="8" id="KW-0862">Zinc</keyword>
<dbReference type="InterPro" id="IPR012319">
    <property type="entry name" value="FPG_cat"/>
</dbReference>
<comment type="cofactor">
    <cofactor evidence="2">
        <name>Zn(2+)</name>
        <dbReference type="ChEBI" id="CHEBI:29105"/>
    </cofactor>
</comment>
<proteinExistence type="inferred from homology"/>
<dbReference type="SMART" id="SM01232">
    <property type="entry name" value="H2TH"/>
    <property type="match status" value="1"/>
</dbReference>
<reference evidence="19" key="1">
    <citation type="submission" date="2016-10" db="EMBL/GenBank/DDBJ databases">
        <authorList>
            <person name="Varghese N."/>
            <person name="Submissions S."/>
        </authorList>
    </citation>
    <scope>NUCLEOTIDE SEQUENCE [LARGE SCALE GENOMIC DNA]</scope>
    <source>
        <strain evidence="19">CGMCC 1.10658</strain>
    </source>
</reference>
<evidence type="ECO:0000256" key="12">
    <source>
        <dbReference type="ARBA" id="ARBA00023268"/>
    </source>
</evidence>
<comment type="similarity">
    <text evidence="3">Belongs to the FPG family.</text>
</comment>
<dbReference type="PROSITE" id="PS01242">
    <property type="entry name" value="ZF_FPG_1"/>
    <property type="match status" value="1"/>
</dbReference>
<evidence type="ECO:0000256" key="3">
    <source>
        <dbReference type="ARBA" id="ARBA00009409"/>
    </source>
</evidence>
<feature type="domain" description="FPG-type" evidence="16">
    <location>
        <begin position="226"/>
        <end position="260"/>
    </location>
</feature>
<evidence type="ECO:0000256" key="4">
    <source>
        <dbReference type="ARBA" id="ARBA00022723"/>
    </source>
</evidence>
<organism evidence="18 19">
    <name type="scientific">Microbulbifer yueqingensis</name>
    <dbReference type="NCBI Taxonomy" id="658219"/>
    <lineage>
        <taxon>Bacteria</taxon>
        <taxon>Pseudomonadati</taxon>
        <taxon>Pseudomonadota</taxon>
        <taxon>Gammaproteobacteria</taxon>
        <taxon>Cellvibrionales</taxon>
        <taxon>Microbulbiferaceae</taxon>
        <taxon>Microbulbifer</taxon>
    </lineage>
</organism>
<dbReference type="Pfam" id="PF06827">
    <property type="entry name" value="zf-FPG_IleRS"/>
    <property type="match status" value="1"/>
</dbReference>
<evidence type="ECO:0000259" key="17">
    <source>
        <dbReference type="PROSITE" id="PS51068"/>
    </source>
</evidence>
<evidence type="ECO:0000256" key="15">
    <source>
        <dbReference type="PROSITE-ProRule" id="PRU00391"/>
    </source>
</evidence>
<evidence type="ECO:0000256" key="5">
    <source>
        <dbReference type="ARBA" id="ARBA00022763"/>
    </source>
</evidence>
<dbReference type="SUPFAM" id="SSF81624">
    <property type="entry name" value="N-terminal domain of MutM-like DNA repair proteins"/>
    <property type="match status" value="1"/>
</dbReference>
<dbReference type="Pfam" id="PF01149">
    <property type="entry name" value="Fapy_DNA_glyco"/>
    <property type="match status" value="1"/>
</dbReference>
<dbReference type="GO" id="GO:0003684">
    <property type="term" value="F:damaged DNA binding"/>
    <property type="evidence" value="ECO:0007669"/>
    <property type="project" value="InterPro"/>
</dbReference>
<dbReference type="InterPro" id="IPR000214">
    <property type="entry name" value="Znf_DNA_glyclase/AP_lyase"/>
</dbReference>
<dbReference type="InterPro" id="IPR010979">
    <property type="entry name" value="Ribosomal_uS13-like_H2TH"/>
</dbReference>
<evidence type="ECO:0000256" key="11">
    <source>
        <dbReference type="ARBA" id="ARBA00023239"/>
    </source>
</evidence>
<dbReference type="Pfam" id="PF06831">
    <property type="entry name" value="H2TH"/>
    <property type="match status" value="1"/>
</dbReference>
<keyword evidence="5" id="KW-0227">DNA damage</keyword>
<keyword evidence="4" id="KW-0479">Metal-binding</keyword>
<dbReference type="EMBL" id="FNFH01000003">
    <property type="protein sequence ID" value="SDK30675.1"/>
    <property type="molecule type" value="Genomic_DNA"/>
</dbReference>
<evidence type="ECO:0000256" key="13">
    <source>
        <dbReference type="ARBA" id="ARBA00023295"/>
    </source>
</evidence>
<dbReference type="SUPFAM" id="SSF46946">
    <property type="entry name" value="S13-like H2TH domain"/>
    <property type="match status" value="1"/>
</dbReference>
<dbReference type="OrthoDB" id="5657047at2"/>
<keyword evidence="11" id="KW-0456">Lyase</keyword>
<evidence type="ECO:0000256" key="9">
    <source>
        <dbReference type="ARBA" id="ARBA00023125"/>
    </source>
</evidence>
<evidence type="ECO:0000256" key="2">
    <source>
        <dbReference type="ARBA" id="ARBA00001947"/>
    </source>
</evidence>
<evidence type="ECO:0000256" key="14">
    <source>
        <dbReference type="ARBA" id="ARBA00044632"/>
    </source>
</evidence>
<dbReference type="GO" id="GO:0006284">
    <property type="term" value="P:base-excision repair"/>
    <property type="evidence" value="ECO:0007669"/>
    <property type="project" value="InterPro"/>
</dbReference>
<dbReference type="GO" id="GO:0008534">
    <property type="term" value="F:oxidized purine nucleobase lesion DNA N-glycosylase activity"/>
    <property type="evidence" value="ECO:0007669"/>
    <property type="project" value="UniProtKB-EC"/>
</dbReference>
<dbReference type="GO" id="GO:0140078">
    <property type="term" value="F:class I DNA-(apurinic or apyrimidinic site) endonuclease activity"/>
    <property type="evidence" value="ECO:0007669"/>
    <property type="project" value="UniProtKB-EC"/>
</dbReference>
<dbReference type="SUPFAM" id="SSF57716">
    <property type="entry name" value="Glucocorticoid receptor-like (DNA-binding domain)"/>
    <property type="match status" value="1"/>
</dbReference>
<evidence type="ECO:0000313" key="19">
    <source>
        <dbReference type="Proteomes" id="UP000199305"/>
    </source>
</evidence>
<dbReference type="STRING" id="658219.SAMN05216212_2157"/>
<name>A0A1G9AVS0_9GAMM</name>
<comment type="catalytic activity">
    <reaction evidence="14">
        <text>2'-deoxyribonucleotide-(2'-deoxyribose 5'-phosphate)-2'-deoxyribonucleotide-DNA = a 3'-end 2'-deoxyribonucleotide-(2,3-dehydro-2,3-deoxyribose 5'-phosphate)-DNA + a 5'-end 5'-phospho-2'-deoxyribonucleoside-DNA + H(+)</text>
        <dbReference type="Rhea" id="RHEA:66592"/>
        <dbReference type="Rhea" id="RHEA-COMP:13180"/>
        <dbReference type="Rhea" id="RHEA-COMP:16897"/>
        <dbReference type="Rhea" id="RHEA-COMP:17067"/>
        <dbReference type="ChEBI" id="CHEBI:15378"/>
        <dbReference type="ChEBI" id="CHEBI:136412"/>
        <dbReference type="ChEBI" id="CHEBI:157695"/>
        <dbReference type="ChEBI" id="CHEBI:167181"/>
        <dbReference type="EC" id="4.2.99.18"/>
    </reaction>
</comment>
<gene>
    <name evidence="18" type="ORF">SAMN05216212_2157</name>
</gene>
<keyword evidence="9" id="KW-0238">DNA-binding</keyword>
<evidence type="ECO:0000256" key="1">
    <source>
        <dbReference type="ARBA" id="ARBA00001668"/>
    </source>
</evidence>
<dbReference type="AlphaFoldDB" id="A0A1G9AVS0"/>
<dbReference type="Gene3D" id="3.20.190.10">
    <property type="entry name" value="MutM-like, N-terminal"/>
    <property type="match status" value="1"/>
</dbReference>
<dbReference type="Proteomes" id="UP000199305">
    <property type="component" value="Unassembled WGS sequence"/>
</dbReference>
<sequence length="268" mass="29974">MPELPDVERFRRYLEATALHQRIVHLHVPGPELLVDTSPQGLGRTLGGAEFSSATRHGKYLFALTDTGKCLVLHFGMTGELAYSGRERPLPDYTQLEIDFEGDNRLAYIAPRKLGRIAVVNSPDEWISSRELGPDALEISEEAFLEQSSRSRSKVKSWLMDQHRLAGIGNYYSDEILFQSHLHPCASMGDLRESERRVLYQNMRRVLQLAIDRDADPAALPRSFLLPHRIKGERCPRCGGTLQQLEVGGRTAYFCPACQPDVSAGGNG</sequence>
<evidence type="ECO:0000256" key="8">
    <source>
        <dbReference type="ARBA" id="ARBA00022833"/>
    </source>
</evidence>
<keyword evidence="7" id="KW-0378">Hydrolase</keyword>
<keyword evidence="19" id="KW-1185">Reference proteome</keyword>